<feature type="transmembrane region" description="Helical" evidence="7">
    <location>
        <begin position="51"/>
        <end position="68"/>
    </location>
</feature>
<dbReference type="GO" id="GO:0005886">
    <property type="term" value="C:plasma membrane"/>
    <property type="evidence" value="ECO:0007669"/>
    <property type="project" value="TreeGrafter"/>
</dbReference>
<keyword evidence="3 7" id="KW-0812">Transmembrane</keyword>
<keyword evidence="4 7" id="KW-1133">Transmembrane helix</keyword>
<dbReference type="InterPro" id="IPR025256">
    <property type="entry name" value="TM7S3/TM198-like_dom"/>
</dbReference>
<evidence type="ECO:0000256" key="3">
    <source>
        <dbReference type="ARBA" id="ARBA00022692"/>
    </source>
</evidence>
<dbReference type="InterPro" id="IPR040236">
    <property type="entry name" value="TMEM198"/>
</dbReference>
<evidence type="ECO:0000256" key="4">
    <source>
        <dbReference type="ARBA" id="ARBA00022989"/>
    </source>
</evidence>
<keyword evidence="10" id="KW-1185">Reference proteome</keyword>
<evidence type="ECO:0000259" key="8">
    <source>
        <dbReference type="Pfam" id="PF13886"/>
    </source>
</evidence>
<organism evidence="9 10">
    <name type="scientific">Desmophyllum pertusum</name>
    <dbReference type="NCBI Taxonomy" id="174260"/>
    <lineage>
        <taxon>Eukaryota</taxon>
        <taxon>Metazoa</taxon>
        <taxon>Cnidaria</taxon>
        <taxon>Anthozoa</taxon>
        <taxon>Hexacorallia</taxon>
        <taxon>Scleractinia</taxon>
        <taxon>Caryophylliina</taxon>
        <taxon>Caryophylliidae</taxon>
        <taxon>Desmophyllum</taxon>
    </lineage>
</organism>
<sequence length="274" mass="30764">MASHFIPSLGPNTDNCKLHNSYDVQSCILAGVSVLLATVVCFYGYRLFKFMLFLVGFLVAFFFTYVLCNEYLTDQLSGKSLEYKHQIFLGISAGVGLIAGLLTLCLFYVGLFVLGATMGWFVGMAFLPLLYKHSEYLTEHNWLPYVILCAFALAGGILILCMQKVIIVISTSFLGAFWCINGIDYYVENSKALYYSINILHGHYDKSVLPHCWYTWLVLSLIPVMFIAGVVVQYYKTGEGIDHREAYGRGSVSLRTATPMRDFADQQPILTDCD</sequence>
<dbReference type="Pfam" id="PF13886">
    <property type="entry name" value="TM7S3_TM198"/>
    <property type="match status" value="1"/>
</dbReference>
<feature type="transmembrane region" description="Helical" evidence="7">
    <location>
        <begin position="27"/>
        <end position="45"/>
    </location>
</feature>
<feature type="transmembrane region" description="Helical" evidence="7">
    <location>
        <begin position="213"/>
        <end position="235"/>
    </location>
</feature>
<dbReference type="PANTHER" id="PTHR31247">
    <property type="entry name" value="TRANSMEMBRANE PROTEIN 198 FAMILY MEMBER"/>
    <property type="match status" value="1"/>
</dbReference>
<evidence type="ECO:0000256" key="2">
    <source>
        <dbReference type="ARBA" id="ARBA00006244"/>
    </source>
</evidence>
<feature type="domain" description="TM7S3/TM198-like" evidence="8">
    <location>
        <begin position="33"/>
        <end position="234"/>
    </location>
</feature>
<accession>A0A9W9YH04</accession>
<evidence type="ECO:0000313" key="10">
    <source>
        <dbReference type="Proteomes" id="UP001163046"/>
    </source>
</evidence>
<feature type="transmembrane region" description="Helical" evidence="7">
    <location>
        <begin position="142"/>
        <end position="160"/>
    </location>
</feature>
<evidence type="ECO:0000256" key="5">
    <source>
        <dbReference type="ARBA" id="ARBA00023136"/>
    </source>
</evidence>
<proteinExistence type="inferred from homology"/>
<keyword evidence="5 7" id="KW-0472">Membrane</keyword>
<dbReference type="Proteomes" id="UP001163046">
    <property type="component" value="Unassembled WGS sequence"/>
</dbReference>
<feature type="transmembrane region" description="Helical" evidence="7">
    <location>
        <begin position="89"/>
        <end position="122"/>
    </location>
</feature>
<comment type="caution">
    <text evidence="9">The sequence shown here is derived from an EMBL/GenBank/DDBJ whole genome shotgun (WGS) entry which is preliminary data.</text>
</comment>
<dbReference type="PANTHER" id="PTHR31247:SF5">
    <property type="entry name" value="DUF4203 DOMAIN-CONTAINING PROTEIN"/>
    <property type="match status" value="1"/>
</dbReference>
<evidence type="ECO:0000313" key="9">
    <source>
        <dbReference type="EMBL" id="KAJ7339449.1"/>
    </source>
</evidence>
<comment type="subcellular location">
    <subcellularLocation>
        <location evidence="1">Membrane</location>
        <topology evidence="1">Multi-pass membrane protein</topology>
    </subcellularLocation>
</comment>
<gene>
    <name evidence="9" type="ORF">OS493_005847</name>
</gene>
<feature type="transmembrane region" description="Helical" evidence="7">
    <location>
        <begin position="165"/>
        <end position="187"/>
    </location>
</feature>
<name>A0A9W9YH04_9CNID</name>
<comment type="similarity">
    <text evidence="2">Belongs to the TMEM198 family.</text>
</comment>
<evidence type="ECO:0000256" key="1">
    <source>
        <dbReference type="ARBA" id="ARBA00004141"/>
    </source>
</evidence>
<dbReference type="EMBL" id="MU827779">
    <property type="protein sequence ID" value="KAJ7339449.1"/>
    <property type="molecule type" value="Genomic_DNA"/>
</dbReference>
<reference evidence="9" key="1">
    <citation type="submission" date="2023-01" db="EMBL/GenBank/DDBJ databases">
        <title>Genome assembly of the deep-sea coral Lophelia pertusa.</title>
        <authorList>
            <person name="Herrera S."/>
            <person name="Cordes E."/>
        </authorList>
    </citation>
    <scope>NUCLEOTIDE SEQUENCE</scope>
    <source>
        <strain evidence="9">USNM1676648</strain>
        <tissue evidence="9">Polyp</tissue>
    </source>
</reference>
<evidence type="ECO:0000256" key="7">
    <source>
        <dbReference type="SAM" id="Phobius"/>
    </source>
</evidence>
<evidence type="ECO:0000256" key="6">
    <source>
        <dbReference type="ARBA" id="ARBA00049737"/>
    </source>
</evidence>
<dbReference type="AlphaFoldDB" id="A0A9W9YH04"/>
<dbReference type="OrthoDB" id="115781at2759"/>
<protein>
    <recommendedName>
        <fullName evidence="6">Transmembrane protein 198</fullName>
    </recommendedName>
</protein>